<dbReference type="AlphaFoldDB" id="A0A6N7J1U2"/>
<evidence type="ECO:0000256" key="5">
    <source>
        <dbReference type="ARBA" id="ARBA00023204"/>
    </source>
</evidence>
<dbReference type="InterPro" id="IPR022572">
    <property type="entry name" value="DNA_rep/recomb_RecO_N"/>
</dbReference>
<evidence type="ECO:0000256" key="6">
    <source>
        <dbReference type="ARBA" id="ARBA00033409"/>
    </source>
</evidence>
<dbReference type="InterPro" id="IPR003717">
    <property type="entry name" value="RecO"/>
</dbReference>
<dbReference type="EMBL" id="VOGC01000006">
    <property type="protein sequence ID" value="MQN01570.1"/>
    <property type="molecule type" value="Genomic_DNA"/>
</dbReference>
<keyword evidence="10" id="KW-1185">Reference proteome</keyword>
<sequence length="251" mass="28654">MSDDKNFLKARGIVLSSMPIGETDRRIVVLTKELGKASAFVRGGAKPKSPLLAATNPFFFGDFEFYAGRNSLTLRGAKQQARFDDILKDLDDTYLGMYFLEVSGYFGNEAADESERINLLYVALKIILGHRIDRKLIRNIFELRTMMINGVYPDPFSCHHCGEHLDVNGENYFSPAQCFFYDAQCRNLIKGQPVRVSPYVMYALQFVLSAPVGKIFSFNLKGEAAEDFSYIVKRLRTVFFDHEFKTERFLN</sequence>
<dbReference type="SUPFAM" id="SSF50249">
    <property type="entry name" value="Nucleic acid-binding proteins"/>
    <property type="match status" value="1"/>
</dbReference>
<organism evidence="9 10">
    <name type="scientific">Candidatus Weimeria bifida</name>
    <dbReference type="NCBI Taxonomy" id="2599074"/>
    <lineage>
        <taxon>Bacteria</taxon>
        <taxon>Bacillati</taxon>
        <taxon>Bacillota</taxon>
        <taxon>Clostridia</taxon>
        <taxon>Lachnospirales</taxon>
        <taxon>Lachnospiraceae</taxon>
        <taxon>Candidatus Weimeria</taxon>
    </lineage>
</organism>
<keyword evidence="5 7" id="KW-0234">DNA repair</keyword>
<keyword evidence="3 7" id="KW-0227">DNA damage</keyword>
<protein>
    <recommendedName>
        <fullName evidence="2 7">DNA repair protein RecO</fullName>
    </recommendedName>
    <alternativeName>
        <fullName evidence="6 7">Recombination protein O</fullName>
    </alternativeName>
</protein>
<evidence type="ECO:0000313" key="9">
    <source>
        <dbReference type="EMBL" id="MQN01570.1"/>
    </source>
</evidence>
<reference evidence="9" key="1">
    <citation type="journal article" date="2020" name="Appl. Environ. Microbiol.">
        <title>Medium-Chain Fatty Acid Synthesis by 'Candidatus Weimeria bifida' gen. nov., sp. nov., and 'Candidatus Pseudoramibacter fermentans' sp. nov.</title>
        <authorList>
            <person name="Scarborough M.J."/>
            <person name="Myers K.S."/>
            <person name="Donohue T.J."/>
            <person name="Noguera D.R."/>
        </authorList>
    </citation>
    <scope>NUCLEOTIDE SEQUENCE</scope>
    <source>
        <strain evidence="9">LCO1.1</strain>
    </source>
</reference>
<comment type="similarity">
    <text evidence="1 7">Belongs to the RecO family.</text>
</comment>
<dbReference type="Pfam" id="PF11967">
    <property type="entry name" value="RecO_N"/>
    <property type="match status" value="1"/>
</dbReference>
<comment type="function">
    <text evidence="7">Involved in DNA repair and RecF pathway recombination.</text>
</comment>
<comment type="caution">
    <text evidence="9">The sequence shown here is derived from an EMBL/GenBank/DDBJ whole genome shotgun (WGS) entry which is preliminary data.</text>
</comment>
<dbReference type="Pfam" id="PF02565">
    <property type="entry name" value="RecO_C"/>
    <property type="match status" value="1"/>
</dbReference>
<accession>A0A6N7J1U2</accession>
<dbReference type="Gene3D" id="1.20.1440.120">
    <property type="entry name" value="Recombination protein O, C-terminal domain"/>
    <property type="match status" value="1"/>
</dbReference>
<evidence type="ECO:0000259" key="8">
    <source>
        <dbReference type="Pfam" id="PF11967"/>
    </source>
</evidence>
<dbReference type="PANTHER" id="PTHR33991">
    <property type="entry name" value="DNA REPAIR PROTEIN RECO"/>
    <property type="match status" value="1"/>
</dbReference>
<evidence type="ECO:0000256" key="4">
    <source>
        <dbReference type="ARBA" id="ARBA00023172"/>
    </source>
</evidence>
<evidence type="ECO:0000256" key="3">
    <source>
        <dbReference type="ARBA" id="ARBA00022763"/>
    </source>
</evidence>
<dbReference type="InterPro" id="IPR037278">
    <property type="entry name" value="ARFGAP/RecO"/>
</dbReference>
<evidence type="ECO:0000313" key="10">
    <source>
        <dbReference type="Proteomes" id="UP000460257"/>
    </source>
</evidence>
<dbReference type="HAMAP" id="MF_00201">
    <property type="entry name" value="RecO"/>
    <property type="match status" value="1"/>
</dbReference>
<dbReference type="Proteomes" id="UP000460257">
    <property type="component" value="Unassembled WGS sequence"/>
</dbReference>
<gene>
    <name evidence="7 9" type="primary">recO</name>
    <name evidence="9" type="ORF">FRC54_06535</name>
</gene>
<dbReference type="NCBIfam" id="TIGR00613">
    <property type="entry name" value="reco"/>
    <property type="match status" value="1"/>
</dbReference>
<evidence type="ECO:0000256" key="7">
    <source>
        <dbReference type="HAMAP-Rule" id="MF_00201"/>
    </source>
</evidence>
<dbReference type="InterPro" id="IPR042242">
    <property type="entry name" value="RecO_C"/>
</dbReference>
<dbReference type="PANTHER" id="PTHR33991:SF1">
    <property type="entry name" value="DNA REPAIR PROTEIN RECO"/>
    <property type="match status" value="1"/>
</dbReference>
<evidence type="ECO:0000256" key="1">
    <source>
        <dbReference type="ARBA" id="ARBA00007452"/>
    </source>
</evidence>
<proteinExistence type="inferred from homology"/>
<feature type="domain" description="DNA replication/recombination mediator RecO N-terminal" evidence="8">
    <location>
        <begin position="9"/>
        <end position="77"/>
    </location>
</feature>
<dbReference type="GO" id="GO:0006310">
    <property type="term" value="P:DNA recombination"/>
    <property type="evidence" value="ECO:0007669"/>
    <property type="project" value="UniProtKB-UniRule"/>
</dbReference>
<dbReference type="Gene3D" id="2.40.50.140">
    <property type="entry name" value="Nucleic acid-binding proteins"/>
    <property type="match status" value="1"/>
</dbReference>
<dbReference type="InterPro" id="IPR012340">
    <property type="entry name" value="NA-bd_OB-fold"/>
</dbReference>
<evidence type="ECO:0000256" key="2">
    <source>
        <dbReference type="ARBA" id="ARBA00021310"/>
    </source>
</evidence>
<keyword evidence="4 7" id="KW-0233">DNA recombination</keyword>
<name>A0A6N7J1U2_9FIRM</name>
<dbReference type="GO" id="GO:0043590">
    <property type="term" value="C:bacterial nucleoid"/>
    <property type="evidence" value="ECO:0007669"/>
    <property type="project" value="TreeGrafter"/>
</dbReference>
<dbReference type="SUPFAM" id="SSF57863">
    <property type="entry name" value="ArfGap/RecO-like zinc finger"/>
    <property type="match status" value="1"/>
</dbReference>
<dbReference type="GO" id="GO:0006302">
    <property type="term" value="P:double-strand break repair"/>
    <property type="evidence" value="ECO:0007669"/>
    <property type="project" value="TreeGrafter"/>
</dbReference>